<dbReference type="RefSeq" id="WP_207932134.1">
    <property type="nucleotide sequence ID" value="NZ_CP062222.1"/>
</dbReference>
<dbReference type="EMBL" id="CP062222">
    <property type="protein sequence ID" value="QTC92854.1"/>
    <property type="molecule type" value="Genomic_DNA"/>
</dbReference>
<sequence>MTEIKDCRTDREALALILDALGQPEAIDTERDSVHYLDFEWRRQAMQLYRMTDDGFTAFQVRLLALAGGSWDGRKAVGRAHALVSYVVDARHSAWREAEIAAGRDPDRPA</sequence>
<dbReference type="KEGG" id="bgoe:IFJ75_08430"/>
<name>A0A975C5J5_9CAUL</name>
<dbReference type="Proteomes" id="UP000663918">
    <property type="component" value="Chromosome"/>
</dbReference>
<evidence type="ECO:0000313" key="1">
    <source>
        <dbReference type="EMBL" id="QTC92854.1"/>
    </source>
</evidence>
<proteinExistence type="predicted"/>
<reference evidence="1" key="1">
    <citation type="submission" date="2020-09" db="EMBL/GenBank/DDBJ databases">
        <title>Brevundimonas sp. LVF2 isolated from a puddle in Goettingen, Germany.</title>
        <authorList>
            <person name="Friedrich I."/>
            <person name="Klassen A."/>
            <person name="Hannes N."/>
            <person name="Schneider D."/>
            <person name="Hertel R."/>
            <person name="Daniel R."/>
        </authorList>
    </citation>
    <scope>NUCLEOTIDE SEQUENCE</scope>
    <source>
        <strain evidence="1">LVF2</strain>
    </source>
</reference>
<accession>A0A975C5J5</accession>
<protein>
    <submittedName>
        <fullName evidence="1">Uncharacterized protein</fullName>
    </submittedName>
</protein>
<keyword evidence="2" id="KW-1185">Reference proteome</keyword>
<gene>
    <name evidence="1" type="ORF">IFJ75_08430</name>
</gene>
<organism evidence="1 2">
    <name type="scientific">Brevundimonas goettingensis</name>
    <dbReference type="NCBI Taxonomy" id="2774190"/>
    <lineage>
        <taxon>Bacteria</taxon>
        <taxon>Pseudomonadati</taxon>
        <taxon>Pseudomonadota</taxon>
        <taxon>Alphaproteobacteria</taxon>
        <taxon>Caulobacterales</taxon>
        <taxon>Caulobacteraceae</taxon>
        <taxon>Brevundimonas</taxon>
    </lineage>
</organism>
<evidence type="ECO:0000313" key="2">
    <source>
        <dbReference type="Proteomes" id="UP000663918"/>
    </source>
</evidence>
<dbReference type="AlphaFoldDB" id="A0A975C5J5"/>